<dbReference type="InterPro" id="IPR013783">
    <property type="entry name" value="Ig-like_fold"/>
</dbReference>
<feature type="non-terminal residue" evidence="2">
    <location>
        <position position="1"/>
    </location>
</feature>
<dbReference type="Pfam" id="PF00041">
    <property type="entry name" value="fn3"/>
    <property type="match status" value="1"/>
</dbReference>
<dbReference type="Proteomes" id="UP000534107">
    <property type="component" value="Unassembled WGS sequence"/>
</dbReference>
<dbReference type="PROSITE" id="PS50853">
    <property type="entry name" value="FN3"/>
    <property type="match status" value="1"/>
</dbReference>
<gene>
    <name evidence="2" type="primary">Nphs1</name>
    <name evidence="2" type="ORF">BUCCAP_R15698</name>
</gene>
<feature type="domain" description="Fibronectin type-III" evidence="1">
    <location>
        <begin position="39"/>
        <end position="125"/>
    </location>
</feature>
<proteinExistence type="predicted"/>
<dbReference type="InterPro" id="IPR036116">
    <property type="entry name" value="FN3_sf"/>
</dbReference>
<name>A0A7K9HLW6_9PICI</name>
<evidence type="ECO:0000313" key="3">
    <source>
        <dbReference type="Proteomes" id="UP000534107"/>
    </source>
</evidence>
<dbReference type="Gene3D" id="2.60.40.10">
    <property type="entry name" value="Immunoglobulins"/>
    <property type="match status" value="1"/>
</dbReference>
<sequence>ENWEQEENHTLGIFICVAQNPLGIIRRRLQLRLADRPDPPQELEVTEVTSSSLRITWKPGFDGGLSQTFLVSARSPGAPPSATLLASGPSLTLEGLLPATPYDVIVRGRNARGESAPSRAKVVTA</sequence>
<accession>A0A7K9HLW6</accession>
<dbReference type="SMART" id="SM00060">
    <property type="entry name" value="FN3"/>
    <property type="match status" value="1"/>
</dbReference>
<comment type="caution">
    <text evidence="2">The sequence shown here is derived from an EMBL/GenBank/DDBJ whole genome shotgun (WGS) entry which is preliminary data.</text>
</comment>
<keyword evidence="3" id="KW-1185">Reference proteome</keyword>
<dbReference type="SUPFAM" id="SSF49265">
    <property type="entry name" value="Fibronectin type III"/>
    <property type="match status" value="1"/>
</dbReference>
<dbReference type="InterPro" id="IPR003961">
    <property type="entry name" value="FN3_dom"/>
</dbReference>
<dbReference type="OrthoDB" id="10028801at2759"/>
<dbReference type="CDD" id="cd00063">
    <property type="entry name" value="FN3"/>
    <property type="match status" value="1"/>
</dbReference>
<reference evidence="2 3" key="1">
    <citation type="submission" date="2019-09" db="EMBL/GenBank/DDBJ databases">
        <title>Bird 10,000 Genomes (B10K) Project - Family phase.</title>
        <authorList>
            <person name="Zhang G."/>
        </authorList>
    </citation>
    <scope>NUCLEOTIDE SEQUENCE [LARGE SCALE GENOMIC DNA]</scope>
    <source>
        <strain evidence="2">B10K-DU-001-16</strain>
        <tissue evidence="2">Muscle</tissue>
    </source>
</reference>
<evidence type="ECO:0000259" key="1">
    <source>
        <dbReference type="PROSITE" id="PS50853"/>
    </source>
</evidence>
<dbReference type="EMBL" id="VWZO01007941">
    <property type="protein sequence ID" value="NXH14050.1"/>
    <property type="molecule type" value="Genomic_DNA"/>
</dbReference>
<organism evidence="2 3">
    <name type="scientific">Bucco capensis</name>
    <name type="common">collared puffbird</name>
    <dbReference type="NCBI Taxonomy" id="135168"/>
    <lineage>
        <taxon>Eukaryota</taxon>
        <taxon>Metazoa</taxon>
        <taxon>Chordata</taxon>
        <taxon>Craniata</taxon>
        <taxon>Vertebrata</taxon>
        <taxon>Euteleostomi</taxon>
        <taxon>Archelosauria</taxon>
        <taxon>Archosauria</taxon>
        <taxon>Dinosauria</taxon>
        <taxon>Saurischia</taxon>
        <taxon>Theropoda</taxon>
        <taxon>Coelurosauria</taxon>
        <taxon>Aves</taxon>
        <taxon>Neognathae</taxon>
        <taxon>Neoaves</taxon>
        <taxon>Telluraves</taxon>
        <taxon>Coraciimorphae</taxon>
        <taxon>Piciformes</taxon>
        <taxon>Bucconidae</taxon>
        <taxon>Bucco</taxon>
    </lineage>
</organism>
<evidence type="ECO:0000313" key="2">
    <source>
        <dbReference type="EMBL" id="NXH14050.1"/>
    </source>
</evidence>
<feature type="non-terminal residue" evidence="2">
    <location>
        <position position="125"/>
    </location>
</feature>
<dbReference type="AlphaFoldDB" id="A0A7K9HLW6"/>
<protein>
    <submittedName>
        <fullName evidence="2">NPHN protein</fullName>
    </submittedName>
</protein>